<evidence type="ECO:0000313" key="1">
    <source>
        <dbReference type="EMBL" id="OMO59468.1"/>
    </source>
</evidence>
<proteinExistence type="predicted"/>
<gene>
    <name evidence="1" type="ORF">COLO4_34210</name>
</gene>
<accession>A0A1R3GMX7</accession>
<evidence type="ECO:0000313" key="2">
    <source>
        <dbReference type="Proteomes" id="UP000187203"/>
    </source>
</evidence>
<comment type="caution">
    <text evidence="1">The sequence shown here is derived from an EMBL/GenBank/DDBJ whole genome shotgun (WGS) entry which is preliminary data.</text>
</comment>
<dbReference type="AlphaFoldDB" id="A0A1R3GMX7"/>
<keyword evidence="2" id="KW-1185">Reference proteome</keyword>
<dbReference type="EMBL" id="AWUE01022131">
    <property type="protein sequence ID" value="OMO59468.1"/>
    <property type="molecule type" value="Genomic_DNA"/>
</dbReference>
<sequence length="44" mass="4945">MGVSNPSKLFKNLTSGRQFFHVIGDLGPNLTKHSLKFYLPNQVI</sequence>
<name>A0A1R3GMX7_9ROSI</name>
<protein>
    <submittedName>
        <fullName evidence="1">Uncharacterized protein</fullName>
    </submittedName>
</protein>
<dbReference type="Proteomes" id="UP000187203">
    <property type="component" value="Unassembled WGS sequence"/>
</dbReference>
<organism evidence="1 2">
    <name type="scientific">Corchorus olitorius</name>
    <dbReference type="NCBI Taxonomy" id="93759"/>
    <lineage>
        <taxon>Eukaryota</taxon>
        <taxon>Viridiplantae</taxon>
        <taxon>Streptophyta</taxon>
        <taxon>Embryophyta</taxon>
        <taxon>Tracheophyta</taxon>
        <taxon>Spermatophyta</taxon>
        <taxon>Magnoliopsida</taxon>
        <taxon>eudicotyledons</taxon>
        <taxon>Gunneridae</taxon>
        <taxon>Pentapetalae</taxon>
        <taxon>rosids</taxon>
        <taxon>malvids</taxon>
        <taxon>Malvales</taxon>
        <taxon>Malvaceae</taxon>
        <taxon>Grewioideae</taxon>
        <taxon>Apeibeae</taxon>
        <taxon>Corchorus</taxon>
    </lineage>
</organism>
<reference evidence="2" key="1">
    <citation type="submission" date="2013-09" db="EMBL/GenBank/DDBJ databases">
        <title>Corchorus olitorius genome sequencing.</title>
        <authorList>
            <person name="Alam M."/>
            <person name="Haque M.S."/>
            <person name="Islam M.S."/>
            <person name="Emdad E.M."/>
            <person name="Islam M.M."/>
            <person name="Ahmed B."/>
            <person name="Halim A."/>
            <person name="Hossen Q.M.M."/>
            <person name="Hossain M.Z."/>
            <person name="Ahmed R."/>
            <person name="Khan M.M."/>
            <person name="Islam R."/>
            <person name="Rashid M.M."/>
            <person name="Khan S.A."/>
            <person name="Rahman M.S."/>
            <person name="Alam M."/>
            <person name="Yahiya A.S."/>
            <person name="Khan M.S."/>
            <person name="Azam M.S."/>
            <person name="Haque T."/>
            <person name="Lashkar M.Z.H."/>
            <person name="Akhand A.I."/>
            <person name="Morshed G."/>
            <person name="Roy S."/>
            <person name="Uddin K.S."/>
            <person name="Rabeya T."/>
            <person name="Hossain A.S."/>
            <person name="Chowdhury A."/>
            <person name="Snigdha A.R."/>
            <person name="Mortoza M.S."/>
            <person name="Matin S.A."/>
            <person name="Hoque S.M.E."/>
            <person name="Islam M.K."/>
            <person name="Roy D.K."/>
            <person name="Haider R."/>
            <person name="Moosa M.M."/>
            <person name="Elias S.M."/>
            <person name="Hasan A.M."/>
            <person name="Jahan S."/>
            <person name="Shafiuddin M."/>
            <person name="Mahmood N."/>
            <person name="Shommy N.S."/>
        </authorList>
    </citation>
    <scope>NUCLEOTIDE SEQUENCE [LARGE SCALE GENOMIC DNA]</scope>
    <source>
        <strain evidence="2">cv. O-4</strain>
    </source>
</reference>